<comment type="caution">
    <text evidence="1">The sequence shown here is derived from an EMBL/GenBank/DDBJ whole genome shotgun (WGS) entry which is preliminary data.</text>
</comment>
<gene>
    <name evidence="1" type="ORF">DO97_12420</name>
</gene>
<protein>
    <submittedName>
        <fullName evidence="1">Uncharacterized protein</fullName>
    </submittedName>
</protein>
<accession>A0A098TJD1</accession>
<dbReference type="AlphaFoldDB" id="A0A098TJD1"/>
<organism evidence="1 2">
    <name type="scientific">Neosynechococcus sphagnicola sy1</name>
    <dbReference type="NCBI Taxonomy" id="1497020"/>
    <lineage>
        <taxon>Bacteria</taxon>
        <taxon>Bacillati</taxon>
        <taxon>Cyanobacteriota</taxon>
        <taxon>Cyanophyceae</taxon>
        <taxon>Neosynechococcales</taxon>
        <taxon>Neosynechococcaceae</taxon>
        <taxon>Neosynechococcus</taxon>
    </lineage>
</organism>
<keyword evidence="2" id="KW-1185">Reference proteome</keyword>
<dbReference type="EMBL" id="JJML01000039">
    <property type="protein sequence ID" value="KGF72067.1"/>
    <property type="molecule type" value="Genomic_DNA"/>
</dbReference>
<name>A0A098TJD1_9CYAN</name>
<reference evidence="1 2" key="1">
    <citation type="journal article" date="2014" name="Mol. Ecol.">
        <title>Evolution of Synechococcus.</title>
        <authorList>
            <person name="Dvorak P."/>
            <person name="Casamatta D."/>
            <person name="Hasler P."/>
            <person name="Poulickova A."/>
            <person name="Ondrej V."/>
            <person name="Sanges R."/>
        </authorList>
    </citation>
    <scope>NUCLEOTIDE SEQUENCE [LARGE SCALE GENOMIC DNA]</scope>
    <source>
        <strain evidence="1 2">CAUP A 1101</strain>
    </source>
</reference>
<proteinExistence type="predicted"/>
<dbReference type="Proteomes" id="UP000030170">
    <property type="component" value="Unassembled WGS sequence"/>
</dbReference>
<sequence>MFPKYFTLPWNIQVSSNATITSDTPITDTFKIVSFADYTRDGKMNLDDLPPFQEQYSKSILAWVEQMRECVAQKPNLYRIAEDGTQIPVTINKVTGKIFLNANKTPVCLL</sequence>
<evidence type="ECO:0000313" key="1">
    <source>
        <dbReference type="EMBL" id="KGF72067.1"/>
    </source>
</evidence>
<evidence type="ECO:0000313" key="2">
    <source>
        <dbReference type="Proteomes" id="UP000030170"/>
    </source>
</evidence>